<keyword evidence="1" id="KW-0732">Signal</keyword>
<feature type="chain" id="PRO_5015902655" evidence="1">
    <location>
        <begin position="21"/>
        <end position="135"/>
    </location>
</feature>
<protein>
    <submittedName>
        <fullName evidence="2">Uncharacterized protein</fullName>
    </submittedName>
</protein>
<dbReference type="Proteomes" id="UP000247498">
    <property type="component" value="Unassembled WGS sequence"/>
</dbReference>
<evidence type="ECO:0000313" key="3">
    <source>
        <dbReference type="Proteomes" id="UP000247498"/>
    </source>
</evidence>
<keyword evidence="3" id="KW-1185">Reference proteome</keyword>
<organism evidence="2 3">
    <name type="scientific">Raphidocelis subcapitata</name>
    <dbReference type="NCBI Taxonomy" id="307507"/>
    <lineage>
        <taxon>Eukaryota</taxon>
        <taxon>Viridiplantae</taxon>
        <taxon>Chlorophyta</taxon>
        <taxon>core chlorophytes</taxon>
        <taxon>Chlorophyceae</taxon>
        <taxon>CS clade</taxon>
        <taxon>Sphaeropleales</taxon>
        <taxon>Selenastraceae</taxon>
        <taxon>Raphidocelis</taxon>
    </lineage>
</organism>
<dbReference type="EMBL" id="BDRX01000096">
    <property type="protein sequence ID" value="GBF97328.1"/>
    <property type="molecule type" value="Genomic_DNA"/>
</dbReference>
<dbReference type="AlphaFoldDB" id="A0A2V0PBU4"/>
<sequence>MKHAILISLVLLAAAARASAQGGGYGSSSPGVYGVYGEPSFVPGAYGTAADDDDSTAVDLIVPAPQSSASTAPSDFALPTGVGRLAQAPAPAAGANLTARLSVTPGASQSAAGGRRGAAAAVGAALLLAAAALAA</sequence>
<evidence type="ECO:0000256" key="1">
    <source>
        <dbReference type="SAM" id="SignalP"/>
    </source>
</evidence>
<comment type="caution">
    <text evidence="2">The sequence shown here is derived from an EMBL/GenBank/DDBJ whole genome shotgun (WGS) entry which is preliminary data.</text>
</comment>
<dbReference type="InParanoid" id="A0A2V0PBU4"/>
<reference evidence="2 3" key="1">
    <citation type="journal article" date="2018" name="Sci. Rep.">
        <title>Raphidocelis subcapitata (=Pseudokirchneriella subcapitata) provides an insight into genome evolution and environmental adaptations in the Sphaeropleales.</title>
        <authorList>
            <person name="Suzuki S."/>
            <person name="Yamaguchi H."/>
            <person name="Nakajima N."/>
            <person name="Kawachi M."/>
        </authorList>
    </citation>
    <scope>NUCLEOTIDE SEQUENCE [LARGE SCALE GENOMIC DNA]</scope>
    <source>
        <strain evidence="2 3">NIES-35</strain>
    </source>
</reference>
<feature type="signal peptide" evidence="1">
    <location>
        <begin position="1"/>
        <end position="20"/>
    </location>
</feature>
<proteinExistence type="predicted"/>
<evidence type="ECO:0000313" key="2">
    <source>
        <dbReference type="EMBL" id="GBF97328.1"/>
    </source>
</evidence>
<accession>A0A2V0PBU4</accession>
<gene>
    <name evidence="2" type="ORF">Rsub_10019</name>
</gene>
<name>A0A2V0PBU4_9CHLO</name>